<protein>
    <recommendedName>
        <fullName evidence="5">beta-galactosidase</fullName>
        <ecNumber evidence="5">3.2.1.23</ecNumber>
    </recommendedName>
    <alternativeName>
        <fullName evidence="9">Lactase</fullName>
    </alternativeName>
</protein>
<comment type="subunit">
    <text evidence="4">Monomer.</text>
</comment>
<dbReference type="InterPro" id="IPR004199">
    <property type="entry name" value="B-gal_small/dom_5"/>
</dbReference>
<dbReference type="SUPFAM" id="SSF49785">
    <property type="entry name" value="Galactose-binding domain-like"/>
    <property type="match status" value="1"/>
</dbReference>
<dbReference type="InterPro" id="IPR011013">
    <property type="entry name" value="Gal_mutarotase_sf_dom"/>
</dbReference>
<evidence type="ECO:0000256" key="3">
    <source>
        <dbReference type="ARBA" id="ARBA00007401"/>
    </source>
</evidence>
<evidence type="ECO:0000256" key="9">
    <source>
        <dbReference type="ARBA" id="ARBA00032230"/>
    </source>
</evidence>
<evidence type="ECO:0000256" key="2">
    <source>
        <dbReference type="ARBA" id="ARBA00001913"/>
    </source>
</evidence>
<organism evidence="15 16">
    <name type="scientific">Mucilaginibacter glaciei</name>
    <dbReference type="NCBI Taxonomy" id="2772109"/>
    <lineage>
        <taxon>Bacteria</taxon>
        <taxon>Pseudomonadati</taxon>
        <taxon>Bacteroidota</taxon>
        <taxon>Sphingobacteriia</taxon>
        <taxon>Sphingobacteriales</taxon>
        <taxon>Sphingobacteriaceae</taxon>
        <taxon>Mucilaginibacter</taxon>
    </lineage>
</organism>
<dbReference type="GO" id="GO:0030246">
    <property type="term" value="F:carbohydrate binding"/>
    <property type="evidence" value="ECO:0007669"/>
    <property type="project" value="InterPro"/>
</dbReference>
<dbReference type="InterPro" id="IPR017853">
    <property type="entry name" value="GH"/>
</dbReference>
<evidence type="ECO:0000256" key="1">
    <source>
        <dbReference type="ARBA" id="ARBA00001412"/>
    </source>
</evidence>
<dbReference type="EC" id="3.2.1.23" evidence="5"/>
<name>A0A926P116_9SPHI</name>
<dbReference type="RefSeq" id="WP_191165919.1">
    <property type="nucleotide sequence ID" value="NZ_JACWMX010000011.1"/>
</dbReference>
<evidence type="ECO:0000259" key="12">
    <source>
        <dbReference type="Pfam" id="PF02836"/>
    </source>
</evidence>
<evidence type="ECO:0000259" key="13">
    <source>
        <dbReference type="Pfam" id="PF02837"/>
    </source>
</evidence>
<evidence type="ECO:0000256" key="5">
    <source>
        <dbReference type="ARBA" id="ARBA00012756"/>
    </source>
</evidence>
<evidence type="ECO:0000259" key="11">
    <source>
        <dbReference type="Pfam" id="PF00703"/>
    </source>
</evidence>
<reference evidence="15" key="1">
    <citation type="submission" date="2020-09" db="EMBL/GenBank/DDBJ databases">
        <title>Novel species of Mucilaginibacter isolated from a glacier on the Tibetan Plateau.</title>
        <authorList>
            <person name="Liu Q."/>
            <person name="Xin Y.-H."/>
        </authorList>
    </citation>
    <scope>NUCLEOTIDE SEQUENCE</scope>
    <source>
        <strain evidence="15">ZB1P21</strain>
    </source>
</reference>
<dbReference type="InterPro" id="IPR006102">
    <property type="entry name" value="Ig-like_GH2"/>
</dbReference>
<evidence type="ECO:0000256" key="6">
    <source>
        <dbReference type="ARBA" id="ARBA00022801"/>
    </source>
</evidence>
<keyword evidence="7" id="KW-0106">Calcium</keyword>
<comment type="similarity">
    <text evidence="3">Belongs to the glycosyl hydrolase 2 family.</text>
</comment>
<evidence type="ECO:0000256" key="10">
    <source>
        <dbReference type="SAM" id="SignalP"/>
    </source>
</evidence>
<comment type="cofactor">
    <cofactor evidence="2">
        <name>Ca(2+)</name>
        <dbReference type="ChEBI" id="CHEBI:29108"/>
    </cofactor>
</comment>
<comment type="catalytic activity">
    <reaction evidence="1">
        <text>Hydrolysis of terminal non-reducing beta-D-galactose residues in beta-D-galactosides.</text>
        <dbReference type="EC" id="3.2.1.23"/>
    </reaction>
</comment>
<keyword evidence="16" id="KW-1185">Reference proteome</keyword>
<dbReference type="InterPro" id="IPR013783">
    <property type="entry name" value="Ig-like_fold"/>
</dbReference>
<dbReference type="Gene3D" id="2.60.120.260">
    <property type="entry name" value="Galactose-binding domain-like"/>
    <property type="match status" value="1"/>
</dbReference>
<feature type="domain" description="Glycoside hydrolase family 2 immunoglobulin-like beta-sandwich" evidence="11">
    <location>
        <begin position="204"/>
        <end position="305"/>
    </location>
</feature>
<feature type="domain" description="Glycosyl hydrolases family 2 sugar binding" evidence="13">
    <location>
        <begin position="71"/>
        <end position="202"/>
    </location>
</feature>
<dbReference type="Gene3D" id="2.70.98.10">
    <property type="match status" value="1"/>
</dbReference>
<dbReference type="Pfam" id="PF00703">
    <property type="entry name" value="Glyco_hydro_2"/>
    <property type="match status" value="1"/>
</dbReference>
<feature type="domain" description="Glycoside hydrolase family 2 catalytic" evidence="12">
    <location>
        <begin position="314"/>
        <end position="526"/>
    </location>
</feature>
<keyword evidence="6 15" id="KW-0378">Hydrolase</keyword>
<dbReference type="Pfam" id="PF02929">
    <property type="entry name" value="Bgal_small_N"/>
    <property type="match status" value="1"/>
</dbReference>
<evidence type="ECO:0000313" key="15">
    <source>
        <dbReference type="EMBL" id="MBD1395359.1"/>
    </source>
</evidence>
<dbReference type="Proteomes" id="UP000619078">
    <property type="component" value="Unassembled WGS sequence"/>
</dbReference>
<accession>A0A926P116</accession>
<proteinExistence type="inferred from homology"/>
<dbReference type="PRINTS" id="PR00132">
    <property type="entry name" value="GLHYDRLASE2"/>
</dbReference>
<dbReference type="PANTHER" id="PTHR46323:SF2">
    <property type="entry name" value="BETA-GALACTOSIDASE"/>
    <property type="match status" value="1"/>
</dbReference>
<evidence type="ECO:0000259" key="14">
    <source>
        <dbReference type="Pfam" id="PF02929"/>
    </source>
</evidence>
<feature type="chain" id="PRO_5037549059" description="beta-galactosidase" evidence="10">
    <location>
        <begin position="28"/>
        <end position="938"/>
    </location>
</feature>
<dbReference type="InterPro" id="IPR006101">
    <property type="entry name" value="Glyco_hydro_2"/>
</dbReference>
<dbReference type="Gene3D" id="2.60.40.10">
    <property type="entry name" value="Immunoglobulins"/>
    <property type="match status" value="2"/>
</dbReference>
<dbReference type="EMBL" id="JACWMX010000011">
    <property type="protein sequence ID" value="MBD1395359.1"/>
    <property type="molecule type" value="Genomic_DNA"/>
</dbReference>
<dbReference type="InterPro" id="IPR006103">
    <property type="entry name" value="Glyco_hydro_2_cat"/>
</dbReference>
<dbReference type="Pfam" id="PF02836">
    <property type="entry name" value="Glyco_hydro_2_C"/>
    <property type="match status" value="1"/>
</dbReference>
<dbReference type="InterPro" id="IPR050347">
    <property type="entry name" value="Bact_Beta-galactosidase"/>
</dbReference>
<dbReference type="InterPro" id="IPR006104">
    <property type="entry name" value="Glyco_hydro_2_N"/>
</dbReference>
<dbReference type="InterPro" id="IPR014718">
    <property type="entry name" value="GH-type_carb-bd"/>
</dbReference>
<evidence type="ECO:0000313" key="16">
    <source>
        <dbReference type="Proteomes" id="UP000619078"/>
    </source>
</evidence>
<comment type="caution">
    <text evidence="15">The sequence shown here is derived from an EMBL/GenBank/DDBJ whole genome shotgun (WGS) entry which is preliminary data.</text>
</comment>
<dbReference type="Pfam" id="PF02837">
    <property type="entry name" value="Glyco_hydro_2_N"/>
    <property type="match status" value="1"/>
</dbReference>
<evidence type="ECO:0000256" key="7">
    <source>
        <dbReference type="ARBA" id="ARBA00022837"/>
    </source>
</evidence>
<dbReference type="GO" id="GO:0005990">
    <property type="term" value="P:lactose catabolic process"/>
    <property type="evidence" value="ECO:0007669"/>
    <property type="project" value="TreeGrafter"/>
</dbReference>
<dbReference type="PANTHER" id="PTHR46323">
    <property type="entry name" value="BETA-GALACTOSIDASE"/>
    <property type="match status" value="1"/>
</dbReference>
<dbReference type="GO" id="GO:0004565">
    <property type="term" value="F:beta-galactosidase activity"/>
    <property type="evidence" value="ECO:0007669"/>
    <property type="project" value="UniProtKB-EC"/>
</dbReference>
<dbReference type="GO" id="GO:0009341">
    <property type="term" value="C:beta-galactosidase complex"/>
    <property type="evidence" value="ECO:0007669"/>
    <property type="project" value="InterPro"/>
</dbReference>
<dbReference type="InterPro" id="IPR036156">
    <property type="entry name" value="Beta-gal/glucu_dom_sf"/>
</dbReference>
<keyword evidence="10" id="KW-0732">Signal</keyword>
<dbReference type="SUPFAM" id="SSF74650">
    <property type="entry name" value="Galactose mutarotase-like"/>
    <property type="match status" value="1"/>
</dbReference>
<evidence type="ECO:0000256" key="4">
    <source>
        <dbReference type="ARBA" id="ARBA00011245"/>
    </source>
</evidence>
<dbReference type="SUPFAM" id="SSF49303">
    <property type="entry name" value="beta-Galactosidase/glucuronidase domain"/>
    <property type="match status" value="2"/>
</dbReference>
<dbReference type="InterPro" id="IPR008979">
    <property type="entry name" value="Galactose-bd-like_sf"/>
</dbReference>
<gene>
    <name evidence="15" type="ORF">IDJ76_19810</name>
</gene>
<dbReference type="AlphaFoldDB" id="A0A926P116"/>
<feature type="signal peptide" evidence="10">
    <location>
        <begin position="1"/>
        <end position="27"/>
    </location>
</feature>
<sequence length="938" mass="105316">MTIFKTIRLIAFVPVALSMLANPLHSAAQGTRLPYKTANGTQYQYLSGPDKDHAVSWDFKVNTGFKSGAWSKIPVPSNWELQGFGTYNYYKDTKNPEEEGDYRYKFNVPASSSGKTTYIVFEAAMTEADVKINGKSAGPVHQGGFYRFKYDITTLLNFGKENLLEVNVKKRSANESVNNAERKADFWLFGGIYRPVYLETVPNTHIDRIAIDAKADGALNLDVYLAGVLTGNTIKAQVLNLNGKPVGKPFNVPVVRGQLIARASQTVAGIINWNPEMPKLYNLAVAISDSKGAVLHRVEQRFGFRTAELRPHDGFYVNNKKVIFKGVCHHSEWPESGRSLTKENNVADIKLIKDMNMNAVRMSHYPPDQDFLDACDSLGLFVLDELTGWQAKYDTIVGRKLVKELVVRDVNHPSVVIWDNGNEGGFNFALDNDYAKYDPQNRLVIHPWERFNGTDTKHYPDYNYIQNSVLYGKEVFFPTEFMHGLQDGGHGAGLDDFWNLMLQHPYAAGGFLWSFHDEGVARTDRNGQIDIQGNAAPDGIVGPHREKEGSYYTIKEIWSPVQISLKALPQNFDGNLTVENRYIYTNLNKCRFEWKLVSLAQPGSKTITPKINAAGKSIMALAPHEKGTLQISLPANWKNSDVLYLTAYDTFQKEIFTWSWPIKQPGYELSSAVATSSEKANVTETDSSLVVKAGAITYYFSTGTGNLQKVTNIKATVSLSNGPVLAGAKYSFKKLNHYNSGNDVIIEPVYDGGQQQQFKVKWTITAGKPAKLDYSYAMRGELDFMGITFDYPEEKVTGMKWEGRGPYHVWKNRLKGQQFGVWQKDYNNTITGESWQYPEFKGYHADMYWVTVQNKEAPFTVYTTHPGTFLQMYQPLKAAGATNENTNPAFPKGNIGFLDAISPIGTKFQSADKMGPQSQKNMQLNYTPVSGSLWFDFR</sequence>
<feature type="domain" description="Beta galactosidase small chain/" evidence="14">
    <location>
        <begin position="742"/>
        <end position="859"/>
    </location>
</feature>
<keyword evidence="8" id="KW-0326">Glycosidase</keyword>
<evidence type="ECO:0000256" key="8">
    <source>
        <dbReference type="ARBA" id="ARBA00023295"/>
    </source>
</evidence>
<dbReference type="Gene3D" id="3.20.20.80">
    <property type="entry name" value="Glycosidases"/>
    <property type="match status" value="1"/>
</dbReference>
<dbReference type="SUPFAM" id="SSF51445">
    <property type="entry name" value="(Trans)glycosidases"/>
    <property type="match status" value="1"/>
</dbReference>